<dbReference type="Proteomes" id="UP000886883">
    <property type="component" value="Unassembled WGS sequence"/>
</dbReference>
<accession>A0A9D2MUA3</accession>
<proteinExistence type="predicted"/>
<gene>
    <name evidence="2" type="ORF">H9763_12655</name>
</gene>
<dbReference type="GO" id="GO:0005975">
    <property type="term" value="P:carbohydrate metabolic process"/>
    <property type="evidence" value="ECO:0007669"/>
    <property type="project" value="InterPro"/>
</dbReference>
<name>A0A9D2MUA3_9FIRM</name>
<dbReference type="Gene3D" id="1.50.10.20">
    <property type="match status" value="1"/>
</dbReference>
<protein>
    <submittedName>
        <fullName evidence="2">Glycoside hydrolase family 127 protein</fullName>
    </submittedName>
</protein>
<dbReference type="InterPro" id="IPR008928">
    <property type="entry name" value="6-hairpin_glycosidase_sf"/>
</dbReference>
<feature type="domain" description="Non-reducing end beta-L-arabinofuranosidase-like GH127 catalytic" evidence="1">
    <location>
        <begin position="11"/>
        <end position="403"/>
    </location>
</feature>
<dbReference type="InterPro" id="IPR012878">
    <property type="entry name" value="Beta-AFase-like_GH127_cat"/>
</dbReference>
<dbReference type="EMBL" id="DWXE01000046">
    <property type="protein sequence ID" value="HJB92298.1"/>
    <property type="molecule type" value="Genomic_DNA"/>
</dbReference>
<evidence type="ECO:0000313" key="3">
    <source>
        <dbReference type="Proteomes" id="UP000886883"/>
    </source>
</evidence>
<comment type="caution">
    <text evidence="2">The sequence shown here is derived from an EMBL/GenBank/DDBJ whole genome shotgun (WGS) entry which is preliminary data.</text>
</comment>
<dbReference type="AlphaFoldDB" id="A0A9D2MUA3"/>
<reference evidence="2" key="1">
    <citation type="journal article" date="2021" name="PeerJ">
        <title>Extensive microbial diversity within the chicken gut microbiome revealed by metagenomics and culture.</title>
        <authorList>
            <person name="Gilroy R."/>
            <person name="Ravi A."/>
            <person name="Getino M."/>
            <person name="Pursley I."/>
            <person name="Horton D.L."/>
            <person name="Alikhan N.F."/>
            <person name="Baker D."/>
            <person name="Gharbi K."/>
            <person name="Hall N."/>
            <person name="Watson M."/>
            <person name="Adriaenssens E.M."/>
            <person name="Foster-Nyarko E."/>
            <person name="Jarju S."/>
            <person name="Secka A."/>
            <person name="Antonio M."/>
            <person name="Oren A."/>
            <person name="Chaudhuri R.R."/>
            <person name="La Ragione R."/>
            <person name="Hildebrand F."/>
            <person name="Pallen M.J."/>
        </authorList>
    </citation>
    <scope>NUCLEOTIDE SEQUENCE</scope>
    <source>
        <strain evidence="2">USAMLcec3-2134</strain>
    </source>
</reference>
<organism evidence="2 3">
    <name type="scientific">Candidatus Eisenbergiella merdigallinarum</name>
    <dbReference type="NCBI Taxonomy" id="2838552"/>
    <lineage>
        <taxon>Bacteria</taxon>
        <taxon>Bacillati</taxon>
        <taxon>Bacillota</taxon>
        <taxon>Clostridia</taxon>
        <taxon>Lachnospirales</taxon>
        <taxon>Lachnospiraceae</taxon>
        <taxon>Eisenbergiella</taxon>
    </lineage>
</organism>
<reference evidence="2" key="2">
    <citation type="submission" date="2021-04" db="EMBL/GenBank/DDBJ databases">
        <authorList>
            <person name="Gilroy R."/>
        </authorList>
    </citation>
    <scope>NUCLEOTIDE SEQUENCE</scope>
    <source>
        <strain evidence="2">USAMLcec3-2134</strain>
    </source>
</reference>
<dbReference type="GO" id="GO:0016787">
    <property type="term" value="F:hydrolase activity"/>
    <property type="evidence" value="ECO:0007669"/>
    <property type="project" value="UniProtKB-KW"/>
</dbReference>
<dbReference type="Pfam" id="PF07944">
    <property type="entry name" value="Beta-AFase-like_GH127_cat"/>
    <property type="match status" value="1"/>
</dbReference>
<dbReference type="PANTHER" id="PTHR31151">
    <property type="entry name" value="PROLINE-TRNA LIGASE (DUF1680)"/>
    <property type="match status" value="1"/>
</dbReference>
<sequence>MELYRGEIETVRLLESEKSVKRDRDLAYLMELNPQSLLLPFYTESGLSGPLNCRLADLPLHDGWDNPLCQIRGTFTGHWLSAAARIFQETGDMQLKARADFIVSEIGKCQERNGNGWAFPIPEKYLYGLKRGQHFWAPQYVCHKVMMGLLDMYRFADSATALEIVKGCAGWFAAFTGDISREQMDDMMDLEETGGIMELWADLYAVTKDPAHLELMRRYERTRLTEPLLRGEDVLTNMHANMTIPEIHGCARAYEVTGEERYRRIAENYWEQAVTLRGTFATGGQTDGEVWTAKGRQSARLSALNQEHCTVYNMIRLADYLFRWTGDSKYQDYMERNIENGLMGQGFWEADHQNKAEDALLPASGLISYFLPLEAGSRKVWGSKTQDFWCCHGTLVQANAKYREYVFYSGKDSLTVGQFIPASAELKIGEVPVSVTQKAADLGGSYLYANPVATGTPGKPDYVKMVYEIDAPSPAEFSFRVRMPWWLQGEMEIWIDGKRTDYGREQGHAVIRRRWEKNRIEIVMPKGISCWPLADEPDTVAFLDGPVVLAGLVAEERTLIGDPEDPSTMIAPHHEREWSNWTSLYRTANQMRGFYFKPLKEIGNQAYTVYFPVRKIFPQKGR</sequence>
<dbReference type="SUPFAM" id="SSF48208">
    <property type="entry name" value="Six-hairpin glycosidases"/>
    <property type="match status" value="1"/>
</dbReference>
<keyword evidence="2" id="KW-0378">Hydrolase</keyword>
<evidence type="ECO:0000313" key="2">
    <source>
        <dbReference type="EMBL" id="HJB92298.1"/>
    </source>
</evidence>
<dbReference type="PANTHER" id="PTHR31151:SF0">
    <property type="entry name" value="PROLINE-TRNA LIGASE (DUF1680)"/>
    <property type="match status" value="1"/>
</dbReference>
<evidence type="ECO:0000259" key="1">
    <source>
        <dbReference type="Pfam" id="PF07944"/>
    </source>
</evidence>